<feature type="transmembrane region" description="Helical" evidence="6">
    <location>
        <begin position="101"/>
        <end position="124"/>
    </location>
</feature>
<feature type="transmembrane region" description="Helical" evidence="6">
    <location>
        <begin position="362"/>
        <end position="381"/>
    </location>
</feature>
<comment type="caution">
    <text evidence="9">The sequence shown here is derived from an EMBL/GenBank/DDBJ whole genome shotgun (WGS) entry which is preliminary data.</text>
</comment>
<dbReference type="InterPro" id="IPR047699">
    <property type="entry name" value="Permease_put_prefix"/>
</dbReference>
<feature type="transmembrane region" description="Helical" evidence="6">
    <location>
        <begin position="500"/>
        <end position="521"/>
    </location>
</feature>
<evidence type="ECO:0000259" key="8">
    <source>
        <dbReference type="Pfam" id="PF12704"/>
    </source>
</evidence>
<protein>
    <submittedName>
        <fullName evidence="9">ABC transporter permease</fullName>
    </submittedName>
</protein>
<feature type="transmembrane region" description="Helical" evidence="6">
    <location>
        <begin position="795"/>
        <end position="815"/>
    </location>
</feature>
<dbReference type="PANTHER" id="PTHR30572:SF18">
    <property type="entry name" value="ABC-TYPE MACROLIDE FAMILY EXPORT SYSTEM PERMEASE COMPONENT 2"/>
    <property type="match status" value="1"/>
</dbReference>
<name>A0ABT8RHZ5_9BACT</name>
<organism evidence="9 10">
    <name type="scientific">Rhodocytophaga aerolata</name>
    <dbReference type="NCBI Taxonomy" id="455078"/>
    <lineage>
        <taxon>Bacteria</taxon>
        <taxon>Pseudomonadati</taxon>
        <taxon>Bacteroidota</taxon>
        <taxon>Cytophagia</taxon>
        <taxon>Cytophagales</taxon>
        <taxon>Rhodocytophagaceae</taxon>
        <taxon>Rhodocytophaga</taxon>
    </lineage>
</organism>
<comment type="subcellular location">
    <subcellularLocation>
        <location evidence="1">Cell membrane</location>
        <topology evidence="1">Multi-pass membrane protein</topology>
    </subcellularLocation>
</comment>
<evidence type="ECO:0000256" key="1">
    <source>
        <dbReference type="ARBA" id="ARBA00004651"/>
    </source>
</evidence>
<dbReference type="Pfam" id="PF02687">
    <property type="entry name" value="FtsX"/>
    <property type="match status" value="2"/>
</dbReference>
<keyword evidence="2" id="KW-1003">Cell membrane</keyword>
<dbReference type="EMBL" id="JAUKPO010000084">
    <property type="protein sequence ID" value="MDO1451726.1"/>
    <property type="molecule type" value="Genomic_DNA"/>
</dbReference>
<reference evidence="9" key="1">
    <citation type="submission" date="2023-07" db="EMBL/GenBank/DDBJ databases">
        <title>The genome sequence of Rhodocytophaga aerolata KACC 12507.</title>
        <authorList>
            <person name="Zhang X."/>
        </authorList>
    </citation>
    <scope>NUCLEOTIDE SEQUENCE</scope>
    <source>
        <strain evidence="9">KACC 12507</strain>
    </source>
</reference>
<dbReference type="NCBIfam" id="NF038404">
    <property type="entry name" value="perm_prefix_2"/>
    <property type="match status" value="1"/>
</dbReference>
<evidence type="ECO:0000313" key="9">
    <source>
        <dbReference type="EMBL" id="MDO1451726.1"/>
    </source>
</evidence>
<dbReference type="InterPro" id="IPR025857">
    <property type="entry name" value="MacB_PCD"/>
</dbReference>
<feature type="domain" description="MacB-like periplasmic core" evidence="8">
    <location>
        <begin position="104"/>
        <end position="305"/>
    </location>
</feature>
<accession>A0ABT8RHZ5</accession>
<feature type="transmembrane region" description="Helical" evidence="6">
    <location>
        <begin position="743"/>
        <end position="762"/>
    </location>
</feature>
<evidence type="ECO:0000256" key="2">
    <source>
        <dbReference type="ARBA" id="ARBA00022475"/>
    </source>
</evidence>
<evidence type="ECO:0000259" key="7">
    <source>
        <dbReference type="Pfam" id="PF02687"/>
    </source>
</evidence>
<evidence type="ECO:0000313" key="10">
    <source>
        <dbReference type="Proteomes" id="UP001168528"/>
    </source>
</evidence>
<dbReference type="RefSeq" id="WP_302042523.1">
    <property type="nucleotide sequence ID" value="NZ_JAUKPO010000084.1"/>
</dbReference>
<keyword evidence="10" id="KW-1185">Reference proteome</keyword>
<dbReference type="InterPro" id="IPR003838">
    <property type="entry name" value="ABC3_permease_C"/>
</dbReference>
<evidence type="ECO:0000256" key="5">
    <source>
        <dbReference type="ARBA" id="ARBA00023136"/>
    </source>
</evidence>
<sequence length="866" mass="96667">MSTEPTSKPNPPAWLIALLEHFLSSERQEDVLGDLYELFYRRVATKGERQAKYLFLLDTLLLLVRPNLTRHTSTLSSTSLSTSMLSHYLTMAFRSLCREKAFAFLTILGLATGMAFSLLILLWVQHEWSYDRFHSKADGLYRITAQVSELQTAISPSPMAPTLLGQLPQVENMLRLKPTENLLEVNGEKFEEKGGYYADASFFDLFSFPLLAGHSSTALSRIDGIVLSERLAKKYFGTRQALGKIIHLDNHHSLVVTGVMQVPLNTHLQANYLLPLSFLEKQGHDLHIWGNLEYYSYIRLKENISTREGVTQGITTTMNALFAQNEKQGQAVFGLQSVSDIYLHSDLVGDVPSRGNIAYVRLFSGAALCILIVACINFMNLSTARSAKRAREVGVRKVMGARRSELVGQFLTQSLLVAFLALLLALGMAWILLPFFNTLTDKQLTLRLLEIESLLGLFGIALFTGLLSGSYPALLLSSFQPISVLKGMIQQGRWSLPFRNVLVVAQFTLSIILIVATATVYQQMELLRNKHLGFEKENLVYVPIRGELDKHGEALAAQLASNPLTSQFTFVSELPINSTEGSDAVWEGKSIDEQVIFYSMQVDAHFPETFRVELLTGRGFSAEIRQDTANYLVNEAALRMMGMDAKQAIGKWFDLQYKGKIIGVVKDFHFRPLHQKVEPLVLEFNNATRGKLVLRVQSQATKATLVALEQIMNKLNPDYPFSYGFVDGEIAKNYSGETRMGQITQTFACLAIFISCLGLYGLSAFTAQRRIKEIGIRKVLGASVSELSFLLSKDVIPLVVLAFLLASPIAWYLLHGWLEGYAYRIEISPWSFALAGLLVLVVALLTVSWQSVKAALVNPTKTLRND</sequence>
<feature type="domain" description="ABC3 transporter permease C-terminal" evidence="7">
    <location>
        <begin position="747"/>
        <end position="854"/>
    </location>
</feature>
<feature type="domain" description="ABC3 transporter permease C-terminal" evidence="7">
    <location>
        <begin position="366"/>
        <end position="481"/>
    </location>
</feature>
<feature type="transmembrane region" description="Helical" evidence="6">
    <location>
        <begin position="406"/>
        <end position="433"/>
    </location>
</feature>
<feature type="transmembrane region" description="Helical" evidence="6">
    <location>
        <begin position="827"/>
        <end position="847"/>
    </location>
</feature>
<gene>
    <name evidence="9" type="ORF">Q0590_35965</name>
</gene>
<dbReference type="InterPro" id="IPR050250">
    <property type="entry name" value="Macrolide_Exporter_MacB"/>
</dbReference>
<keyword evidence="5 6" id="KW-0472">Membrane</keyword>
<evidence type="ECO:0000256" key="3">
    <source>
        <dbReference type="ARBA" id="ARBA00022692"/>
    </source>
</evidence>
<feature type="transmembrane region" description="Helical" evidence="6">
    <location>
        <begin position="453"/>
        <end position="479"/>
    </location>
</feature>
<dbReference type="PANTHER" id="PTHR30572">
    <property type="entry name" value="MEMBRANE COMPONENT OF TRANSPORTER-RELATED"/>
    <property type="match status" value="1"/>
</dbReference>
<proteinExistence type="predicted"/>
<evidence type="ECO:0000256" key="4">
    <source>
        <dbReference type="ARBA" id="ARBA00022989"/>
    </source>
</evidence>
<dbReference type="Pfam" id="PF12704">
    <property type="entry name" value="MacB_PCD"/>
    <property type="match status" value="1"/>
</dbReference>
<keyword evidence="4 6" id="KW-1133">Transmembrane helix</keyword>
<keyword evidence="3 6" id="KW-0812">Transmembrane</keyword>
<dbReference type="Proteomes" id="UP001168528">
    <property type="component" value="Unassembled WGS sequence"/>
</dbReference>
<evidence type="ECO:0000256" key="6">
    <source>
        <dbReference type="SAM" id="Phobius"/>
    </source>
</evidence>